<sequence length="77" mass="8788">MIDLIGSKIKVLGHSDPSLIGREGIILFETKKTFLIQTQNKIIRVLKSNGIFEIYSENRKVVLPGPKLVGRIEKRWL</sequence>
<dbReference type="GO" id="GO:0030677">
    <property type="term" value="C:ribonuclease P complex"/>
    <property type="evidence" value="ECO:0007669"/>
    <property type="project" value="UniProtKB-UniRule"/>
</dbReference>
<evidence type="ECO:0000313" key="8">
    <source>
        <dbReference type="EMBL" id="QGR16075.1"/>
    </source>
</evidence>
<reference evidence="8 9" key="1">
    <citation type="submission" date="2019-10" db="EMBL/GenBank/DDBJ databases">
        <title>Genome Sequences from Six Type Strain Members of the Archaeal Family Sulfolobaceae: Acidianus ambivalens, Acidianus infernus, Metallosphaera prunae, Stygiolobus azoricus, Sulfolobus metallicus, and Sulfurisphaera ohwakuensis.</title>
        <authorList>
            <person name="Counts J.A."/>
            <person name="Kelly R.M."/>
        </authorList>
    </citation>
    <scope>NUCLEOTIDE SEQUENCE [LARGE SCALE GENOMIC DNA]</scope>
    <source>
        <strain evidence="8 9">TA-1</strain>
    </source>
</reference>
<evidence type="ECO:0000256" key="3">
    <source>
        <dbReference type="ARBA" id="ARBA00022722"/>
    </source>
</evidence>
<keyword evidence="1 6" id="KW-0963">Cytoplasm</keyword>
<comment type="similarity">
    <text evidence="6">Belongs to the eukaryotic/archaeal RNase P protein component 1 family.</text>
</comment>
<dbReference type="Gene3D" id="2.30.30.210">
    <property type="entry name" value="Ribonuclease P/MRP, subunit p29"/>
    <property type="match status" value="1"/>
</dbReference>
<keyword evidence="4 6" id="KW-0255">Endonuclease</keyword>
<dbReference type="GeneID" id="95643472"/>
<evidence type="ECO:0000256" key="4">
    <source>
        <dbReference type="ARBA" id="ARBA00022759"/>
    </source>
</evidence>
<dbReference type="EMBL" id="CP045484">
    <property type="protein sequence ID" value="QGR16075.1"/>
    <property type="molecule type" value="Genomic_DNA"/>
</dbReference>
<dbReference type="RefSeq" id="WP_156013676.1">
    <property type="nucleotide sequence ID" value="NZ_AP031374.1"/>
</dbReference>
<dbReference type="InterPro" id="IPR023534">
    <property type="entry name" value="Rof/RNase_P-like"/>
</dbReference>
<evidence type="ECO:0000313" key="9">
    <source>
        <dbReference type="Proteomes" id="UP000427373"/>
    </source>
</evidence>
<dbReference type="EMBL" id="JACHFY010000002">
    <property type="protein sequence ID" value="MBB5252999.1"/>
    <property type="molecule type" value="Genomic_DNA"/>
</dbReference>
<dbReference type="InterPro" id="IPR036980">
    <property type="entry name" value="RNase_P/MRP_Rpp29_sf"/>
</dbReference>
<keyword evidence="5 6" id="KW-0378">Hydrolase</keyword>
<reference evidence="7 10" key="2">
    <citation type="submission" date="2020-08" db="EMBL/GenBank/DDBJ databases">
        <title>Genomic Encyclopedia of Type Strains, Phase IV (KMG-IV): sequencing the most valuable type-strain genomes for metagenomic binning, comparative biology and taxonomic classification.</title>
        <authorList>
            <person name="Goeker M."/>
        </authorList>
    </citation>
    <scope>NUCLEOTIDE SEQUENCE [LARGE SCALE GENOMIC DNA]</scope>
    <source>
        <strain evidence="7 10">DSM 12421</strain>
    </source>
</reference>
<comment type="function">
    <text evidence="6">Part of ribonuclease P, a protein complex that generates mature tRNA molecules by cleaving their 5'-ends.</text>
</comment>
<keyword evidence="2 6" id="KW-0819">tRNA processing</keyword>
<dbReference type="InterPro" id="IPR002730">
    <property type="entry name" value="Rpp29/RNP1"/>
</dbReference>
<dbReference type="GO" id="GO:0001682">
    <property type="term" value="P:tRNA 5'-leader removal"/>
    <property type="evidence" value="ECO:0007669"/>
    <property type="project" value="UniProtKB-UniRule"/>
</dbReference>
<dbReference type="GO" id="GO:0004526">
    <property type="term" value="F:ribonuclease P activity"/>
    <property type="evidence" value="ECO:0007669"/>
    <property type="project" value="UniProtKB-UniRule"/>
</dbReference>
<dbReference type="SUPFAM" id="SSF101744">
    <property type="entry name" value="Rof/RNase P subunit-like"/>
    <property type="match status" value="1"/>
</dbReference>
<dbReference type="Proteomes" id="UP000582213">
    <property type="component" value="Unassembled WGS sequence"/>
</dbReference>
<comment type="catalytic activity">
    <reaction evidence="6">
        <text>Endonucleolytic cleavage of RNA, removing 5'-extranucleotides from tRNA precursor.</text>
        <dbReference type="EC" id="3.1.26.5"/>
    </reaction>
</comment>
<dbReference type="Pfam" id="PF01868">
    <property type="entry name" value="RNase_P-MRP_p29"/>
    <property type="match status" value="1"/>
</dbReference>
<dbReference type="KEGG" id="soh:D1869_01890"/>
<evidence type="ECO:0000256" key="1">
    <source>
        <dbReference type="ARBA" id="ARBA00022490"/>
    </source>
</evidence>
<protein>
    <recommendedName>
        <fullName evidence="6">Ribonuclease P protein component 1</fullName>
        <shortName evidence="6">RNase P component 1</shortName>
        <ecNumber evidence="6">3.1.26.5</ecNumber>
    </recommendedName>
    <alternativeName>
        <fullName evidence="6">Rpp29</fullName>
    </alternativeName>
</protein>
<dbReference type="OrthoDB" id="39019at2157"/>
<evidence type="ECO:0000256" key="6">
    <source>
        <dbReference type="HAMAP-Rule" id="MF_00754"/>
    </source>
</evidence>
<keyword evidence="9" id="KW-1185">Reference proteome</keyword>
<dbReference type="InterPro" id="IPR023538">
    <property type="entry name" value="RNP1"/>
</dbReference>
<comment type="subcellular location">
    <subcellularLocation>
        <location evidence="6">Cytoplasm</location>
    </subcellularLocation>
</comment>
<evidence type="ECO:0000313" key="10">
    <source>
        <dbReference type="Proteomes" id="UP000582213"/>
    </source>
</evidence>
<dbReference type="AlphaFoldDB" id="A0A650CEI3"/>
<dbReference type="GO" id="GO:0005737">
    <property type="term" value="C:cytoplasm"/>
    <property type="evidence" value="ECO:0007669"/>
    <property type="project" value="UniProtKB-SubCell"/>
</dbReference>
<evidence type="ECO:0000313" key="7">
    <source>
        <dbReference type="EMBL" id="MBB5252999.1"/>
    </source>
</evidence>
<dbReference type="Proteomes" id="UP000427373">
    <property type="component" value="Chromosome"/>
</dbReference>
<dbReference type="SMART" id="SM00538">
    <property type="entry name" value="POP4"/>
    <property type="match status" value="1"/>
</dbReference>
<keyword evidence="3 6" id="KW-0540">Nuclease</keyword>
<dbReference type="HAMAP" id="MF_00754">
    <property type="entry name" value="RNase_P_1"/>
    <property type="match status" value="1"/>
</dbReference>
<proteinExistence type="inferred from homology"/>
<dbReference type="EC" id="3.1.26.5" evidence="6"/>
<gene>
    <name evidence="6" type="primary">rnp1</name>
    <name evidence="8" type="ORF">D1869_01890</name>
    <name evidence="7" type="ORF">HNQ62_000732</name>
</gene>
<evidence type="ECO:0000256" key="2">
    <source>
        <dbReference type="ARBA" id="ARBA00022694"/>
    </source>
</evidence>
<comment type="subunit">
    <text evidence="6">Consists of a catalytic RNA component and at least 4-5 protein subunits.</text>
</comment>
<accession>A0A650CEI3</accession>
<organism evidence="8 9">
    <name type="scientific">Sulfurisphaera ohwakuensis</name>
    <dbReference type="NCBI Taxonomy" id="69656"/>
    <lineage>
        <taxon>Archaea</taxon>
        <taxon>Thermoproteota</taxon>
        <taxon>Thermoprotei</taxon>
        <taxon>Sulfolobales</taxon>
        <taxon>Sulfolobaceae</taxon>
        <taxon>Sulfurisphaera</taxon>
    </lineage>
</organism>
<name>A0A650CEI3_SULOH</name>
<dbReference type="GO" id="GO:0003723">
    <property type="term" value="F:RNA binding"/>
    <property type="evidence" value="ECO:0007669"/>
    <property type="project" value="InterPro"/>
</dbReference>
<evidence type="ECO:0000256" key="5">
    <source>
        <dbReference type="ARBA" id="ARBA00022801"/>
    </source>
</evidence>